<keyword evidence="2" id="KW-1185">Reference proteome</keyword>
<organism evidence="1 2">
    <name type="scientific">Thelohanellus kitauei</name>
    <name type="common">Myxosporean</name>
    <dbReference type="NCBI Taxonomy" id="669202"/>
    <lineage>
        <taxon>Eukaryota</taxon>
        <taxon>Metazoa</taxon>
        <taxon>Cnidaria</taxon>
        <taxon>Myxozoa</taxon>
        <taxon>Myxosporea</taxon>
        <taxon>Bivalvulida</taxon>
        <taxon>Platysporina</taxon>
        <taxon>Myxobolidae</taxon>
        <taxon>Thelohanellus</taxon>
    </lineage>
</organism>
<dbReference type="AlphaFoldDB" id="A0A0C2ND70"/>
<comment type="caution">
    <text evidence="1">The sequence shown here is derived from an EMBL/GenBank/DDBJ whole genome shotgun (WGS) entry which is preliminary data.</text>
</comment>
<gene>
    <name evidence="1" type="ORF">RF11_04671</name>
</gene>
<proteinExistence type="predicted"/>
<protein>
    <submittedName>
        <fullName evidence="1">Uncharacterized protein</fullName>
    </submittedName>
</protein>
<dbReference type="Proteomes" id="UP000031668">
    <property type="component" value="Unassembled WGS sequence"/>
</dbReference>
<evidence type="ECO:0000313" key="1">
    <source>
        <dbReference type="EMBL" id="KII71927.1"/>
    </source>
</evidence>
<sequence>MLNMPHQPLSHKVRKVFKYLEKIHLSATQNSISAEPAPKQYIRKQDGNDFYALHKYTLRLEKTEIQSVVLQECCKQNSLLIYLYLVKNSLQLKLLQQKSKFSILE</sequence>
<dbReference type="EMBL" id="JWZT01001555">
    <property type="protein sequence ID" value="KII71927.1"/>
    <property type="molecule type" value="Genomic_DNA"/>
</dbReference>
<accession>A0A0C2ND70</accession>
<evidence type="ECO:0000313" key="2">
    <source>
        <dbReference type="Proteomes" id="UP000031668"/>
    </source>
</evidence>
<reference evidence="1 2" key="1">
    <citation type="journal article" date="2014" name="Genome Biol. Evol.">
        <title>The genome of the myxosporean Thelohanellus kitauei shows adaptations to nutrient acquisition within its fish host.</title>
        <authorList>
            <person name="Yang Y."/>
            <person name="Xiong J."/>
            <person name="Zhou Z."/>
            <person name="Huo F."/>
            <person name="Miao W."/>
            <person name="Ran C."/>
            <person name="Liu Y."/>
            <person name="Zhang J."/>
            <person name="Feng J."/>
            <person name="Wang M."/>
            <person name="Wang M."/>
            <person name="Wang L."/>
            <person name="Yao B."/>
        </authorList>
    </citation>
    <scope>NUCLEOTIDE SEQUENCE [LARGE SCALE GENOMIC DNA]</scope>
    <source>
        <strain evidence="1">Wuqing</strain>
    </source>
</reference>
<name>A0A0C2ND70_THEKT</name>